<dbReference type="EMBL" id="WBWF01000027">
    <property type="protein sequence ID" value="KAB2701345.1"/>
    <property type="molecule type" value="Genomic_DNA"/>
</dbReference>
<organism evidence="1 2">
    <name type="scientific">Brucella lupini</name>
    <dbReference type="NCBI Taxonomy" id="255457"/>
    <lineage>
        <taxon>Bacteria</taxon>
        <taxon>Pseudomonadati</taxon>
        <taxon>Pseudomonadota</taxon>
        <taxon>Alphaproteobacteria</taxon>
        <taxon>Hyphomicrobiales</taxon>
        <taxon>Brucellaceae</taxon>
        <taxon>Brucella/Ochrobactrum group</taxon>
        <taxon>Brucella</taxon>
    </lineage>
</organism>
<name>A0AB34DHT1_9HYPH</name>
<evidence type="ECO:0000313" key="2">
    <source>
        <dbReference type="Proteomes" id="UP000435957"/>
    </source>
</evidence>
<sequence>MSTAVSCPKCGGGLKTQQVSNIIKKYCEHCGPHVWGTNVKTGASVRVQR</sequence>
<proteinExistence type="predicted"/>
<accession>A0AB34DHT1</accession>
<gene>
    <name evidence="1" type="ORF">F9L03_24180</name>
</gene>
<reference evidence="1 2" key="1">
    <citation type="submission" date="2019-09" db="EMBL/GenBank/DDBJ databases">
        <title>Taxonomic organization of the family Brucellaceae based on a phylogenomic approach.</title>
        <authorList>
            <person name="Leclercq S."/>
            <person name="Cloeckaert A."/>
            <person name="Zygmunt M.S."/>
        </authorList>
    </citation>
    <scope>NUCLEOTIDE SEQUENCE [LARGE SCALE GENOMIC DNA]</scope>
    <source>
        <strain evidence="1 2">LUP23</strain>
    </source>
</reference>
<comment type="caution">
    <text evidence="1">The sequence shown here is derived from an EMBL/GenBank/DDBJ whole genome shotgun (WGS) entry which is preliminary data.</text>
</comment>
<keyword evidence="2" id="KW-1185">Reference proteome</keyword>
<evidence type="ECO:0000313" key="1">
    <source>
        <dbReference type="EMBL" id="KAB2701345.1"/>
    </source>
</evidence>
<dbReference type="AlphaFoldDB" id="A0AB34DHT1"/>
<dbReference type="Proteomes" id="UP000435957">
    <property type="component" value="Unassembled WGS sequence"/>
</dbReference>
<protein>
    <submittedName>
        <fullName evidence="1">Zf-TFIIB domain-containing protein</fullName>
    </submittedName>
</protein>